<organism evidence="2 3">
    <name type="scientific">Streptomyces bohaiensis</name>
    <dbReference type="NCBI Taxonomy" id="1431344"/>
    <lineage>
        <taxon>Bacteria</taxon>
        <taxon>Bacillati</taxon>
        <taxon>Actinomycetota</taxon>
        <taxon>Actinomycetes</taxon>
        <taxon>Kitasatosporales</taxon>
        <taxon>Streptomycetaceae</taxon>
        <taxon>Streptomyces</taxon>
    </lineage>
</organism>
<feature type="transmembrane region" description="Helical" evidence="1">
    <location>
        <begin position="192"/>
        <end position="215"/>
    </location>
</feature>
<comment type="caution">
    <text evidence="2">The sequence shown here is derived from an EMBL/GenBank/DDBJ whole genome shotgun (WGS) entry which is preliminary data.</text>
</comment>
<sequence>MTDTRTPATVSHPDRRAARSRSAWLSAELRTAALPAIVLAGAVAVIVSARAALLHTEAYARGTTGADASLASLHTVTGALNSAVSHHASLLGLFFVASLAAVVVAGALEGGVWALLRLHENRVWLLVARKLGVVTALAAGSVLVTAATLWIVMRICRASRPLAAPPSSEAPAGVVIEASGPGWHEVGSTAAAALLVVAVFAASSALAAAVTRAVIPAAVLGAAPLTVTLPLVTTDLRSWTPHYWLARWMEFPDGGQWQLYWWSSAPSGDGTTLAACVLVVLGAVAVVAAWHVLRAERSLSPRT</sequence>
<keyword evidence="1" id="KW-0812">Transmembrane</keyword>
<feature type="transmembrane region" description="Helical" evidence="1">
    <location>
        <begin position="272"/>
        <end position="293"/>
    </location>
</feature>
<dbReference type="RefSeq" id="WP_168086404.1">
    <property type="nucleotide sequence ID" value="NZ_BHZH01000030.1"/>
</dbReference>
<feature type="transmembrane region" description="Helical" evidence="1">
    <location>
        <begin position="131"/>
        <end position="152"/>
    </location>
</feature>
<dbReference type="EMBL" id="JAAVJC010000003">
    <property type="protein sequence ID" value="NJQ13558.1"/>
    <property type="molecule type" value="Genomic_DNA"/>
</dbReference>
<name>A0ABX1C6G2_9ACTN</name>
<protein>
    <recommendedName>
        <fullName evidence="4">ABC transporter permease</fullName>
    </recommendedName>
</protein>
<proteinExistence type="predicted"/>
<keyword evidence="1" id="KW-1133">Transmembrane helix</keyword>
<feature type="transmembrane region" description="Helical" evidence="1">
    <location>
        <begin position="32"/>
        <end position="53"/>
    </location>
</feature>
<keyword evidence="3" id="KW-1185">Reference proteome</keyword>
<evidence type="ECO:0000256" key="1">
    <source>
        <dbReference type="SAM" id="Phobius"/>
    </source>
</evidence>
<dbReference type="Proteomes" id="UP000727056">
    <property type="component" value="Unassembled WGS sequence"/>
</dbReference>
<evidence type="ECO:0000313" key="3">
    <source>
        <dbReference type="Proteomes" id="UP000727056"/>
    </source>
</evidence>
<gene>
    <name evidence="2" type="ORF">HCN52_00985</name>
</gene>
<evidence type="ECO:0008006" key="4">
    <source>
        <dbReference type="Google" id="ProtNLM"/>
    </source>
</evidence>
<accession>A0ABX1C6G2</accession>
<reference evidence="2 3" key="1">
    <citation type="submission" date="2020-03" db="EMBL/GenBank/DDBJ databases">
        <title>Draft genome of Streptomyces sp. ventii, isolated from the Axial Seamount in the Pacific Ocean, and resequencing of the two type strains Streptomyces lonarensis strain NCL 716 and Streptomyces bohaiensis strain 11A07.</title>
        <authorList>
            <person name="Loughran R.M."/>
            <person name="Pfannmuller K.M."/>
            <person name="Wasson B.J."/>
            <person name="Deadmond M.C."/>
            <person name="Paddock B.E."/>
            <person name="Koyack M.J."/>
            <person name="Gallegos D.A."/>
            <person name="Mitchell E.A."/>
            <person name="Ushijima B."/>
            <person name="Saw J.H."/>
            <person name="Mcphail K.L."/>
            <person name="Videau P."/>
        </authorList>
    </citation>
    <scope>NUCLEOTIDE SEQUENCE [LARGE SCALE GENOMIC DNA]</scope>
    <source>
        <strain evidence="2 3">11A07</strain>
    </source>
</reference>
<evidence type="ECO:0000313" key="2">
    <source>
        <dbReference type="EMBL" id="NJQ13558.1"/>
    </source>
</evidence>
<feature type="transmembrane region" description="Helical" evidence="1">
    <location>
        <begin position="90"/>
        <end position="116"/>
    </location>
</feature>
<keyword evidence="1" id="KW-0472">Membrane</keyword>